<evidence type="ECO:0000313" key="1">
    <source>
        <dbReference type="EnsemblMetazoa" id="PPA03683.1"/>
    </source>
</evidence>
<gene>
    <name evidence="1" type="primary">WBGene00093237</name>
</gene>
<dbReference type="InterPro" id="IPR002656">
    <property type="entry name" value="Acyl_transf_3_dom"/>
</dbReference>
<keyword evidence="2" id="KW-1185">Reference proteome</keyword>
<evidence type="ECO:0000313" key="2">
    <source>
        <dbReference type="Proteomes" id="UP000005239"/>
    </source>
</evidence>
<dbReference type="Proteomes" id="UP000005239">
    <property type="component" value="Unassembled WGS sequence"/>
</dbReference>
<dbReference type="PANTHER" id="PTHR23028">
    <property type="entry name" value="ACETYLTRANSFERASE"/>
    <property type="match status" value="1"/>
</dbReference>
<proteinExistence type="predicted"/>
<dbReference type="Pfam" id="PF01757">
    <property type="entry name" value="Acyl_transf_3"/>
    <property type="match status" value="1"/>
</dbReference>
<sequence length="673" mass="76833">MVSPHSKRPDIQTFRSLAISAVLAFHLRPDLFPLGYLGVDIFFVVSGYLMSMMLSRVAVMNTKSILEFYWRRISRILPIYAFVIFAVAVIARFILSPIDYLILIRDARWSLVFGANIEQYRDKTDYWAQVNDFPILLHMWSLGAEVQYYMIVPLIVILQRCFRRKVHQLIFLGALTIGSFASYAFFKLTDEMGSFLLMHNRIWQFTIGSIAFELGIEEESELNDLDTESLISKSEDNKQGITSSLIHIVFIVLSLICFSPVQIPICAPVSLFTGLLLLYGSQNEIGLLSNQLVVKFGNASYVLYLVHWPVITLYKYALDIKVLDHMGALVCLGNSIIISILLHELVEQKLLGCTKTILILVISLYAATLIVTSIELPSNTTTQDTRFNYTEVVHWNTHNTAYKGLGDCKKDKVAAKWALPYKEEENSRCVATGNGTARILIIGNSYAVRAMSYLRPLLFPIAKEVRLFAHIGNDFGQLWAHISGCRILIDGSCPPFAAAWPRVVEAMKPDVTWIISRDPELATSPLQEPIESDFVFQFAKNRLDFISIHSKHLVIDFQSVGIIVDKNMNPPNILVKEIQKKTFNFDSLHITEKKWKQFDQNETLRMDKIVDPKLIKHRISDKQCDSVTCFFYNPTNLHVYFGDAFAHQTPELMELLRPSYTDVIEQLKQRLKF</sequence>
<accession>A0A8R1U6V5</accession>
<organism evidence="1 2">
    <name type="scientific">Pristionchus pacificus</name>
    <name type="common">Parasitic nematode worm</name>
    <dbReference type="NCBI Taxonomy" id="54126"/>
    <lineage>
        <taxon>Eukaryota</taxon>
        <taxon>Metazoa</taxon>
        <taxon>Ecdysozoa</taxon>
        <taxon>Nematoda</taxon>
        <taxon>Chromadorea</taxon>
        <taxon>Rhabditida</taxon>
        <taxon>Rhabditina</taxon>
        <taxon>Diplogasteromorpha</taxon>
        <taxon>Diplogasteroidea</taxon>
        <taxon>Neodiplogasteridae</taxon>
        <taxon>Pristionchus</taxon>
    </lineage>
</organism>
<dbReference type="AlphaFoldDB" id="A0A2A6B2U5"/>
<dbReference type="GO" id="GO:0000271">
    <property type="term" value="P:polysaccharide biosynthetic process"/>
    <property type="evidence" value="ECO:0000318"/>
    <property type="project" value="GO_Central"/>
</dbReference>
<dbReference type="GO" id="GO:0016747">
    <property type="term" value="F:acyltransferase activity, transferring groups other than amino-acyl groups"/>
    <property type="evidence" value="ECO:0007669"/>
    <property type="project" value="InterPro"/>
</dbReference>
<dbReference type="OrthoDB" id="10061508at2759"/>
<reference evidence="2" key="1">
    <citation type="journal article" date="2008" name="Nat. Genet.">
        <title>The Pristionchus pacificus genome provides a unique perspective on nematode lifestyle and parasitism.</title>
        <authorList>
            <person name="Dieterich C."/>
            <person name="Clifton S.W."/>
            <person name="Schuster L.N."/>
            <person name="Chinwalla A."/>
            <person name="Delehaunty K."/>
            <person name="Dinkelacker I."/>
            <person name="Fulton L."/>
            <person name="Fulton R."/>
            <person name="Godfrey J."/>
            <person name="Minx P."/>
            <person name="Mitreva M."/>
            <person name="Roeseler W."/>
            <person name="Tian H."/>
            <person name="Witte H."/>
            <person name="Yang S.P."/>
            <person name="Wilson R.K."/>
            <person name="Sommer R.J."/>
        </authorList>
    </citation>
    <scope>NUCLEOTIDE SEQUENCE [LARGE SCALE GENOMIC DNA]</scope>
    <source>
        <strain evidence="2">PS312</strain>
    </source>
</reference>
<name>A0A2A6B2U5_PRIPA</name>
<dbReference type="PANTHER" id="PTHR23028:SF53">
    <property type="entry name" value="ACYL_TRANSF_3 DOMAIN-CONTAINING PROTEIN"/>
    <property type="match status" value="1"/>
</dbReference>
<dbReference type="InterPro" id="IPR050879">
    <property type="entry name" value="Acyltransferase_3"/>
</dbReference>
<dbReference type="GO" id="GO:0016020">
    <property type="term" value="C:membrane"/>
    <property type="evidence" value="ECO:0000318"/>
    <property type="project" value="GO_Central"/>
</dbReference>
<protein>
    <submittedName>
        <fullName evidence="1">Acyltransferase</fullName>
    </submittedName>
</protein>
<reference evidence="1" key="2">
    <citation type="submission" date="2022-06" db="UniProtKB">
        <authorList>
            <consortium name="EnsemblMetazoa"/>
        </authorList>
    </citation>
    <scope>IDENTIFICATION</scope>
    <source>
        <strain evidence="1">PS312</strain>
    </source>
</reference>
<dbReference type="EnsemblMetazoa" id="PPA03683.1">
    <property type="protein sequence ID" value="PPA03683.1"/>
    <property type="gene ID" value="WBGene00093237"/>
</dbReference>
<accession>A0A2A6B2U5</accession>